<dbReference type="InterPro" id="IPR038418">
    <property type="entry name" value="6-PTP_synth/QueD_sf"/>
</dbReference>
<evidence type="ECO:0000256" key="2">
    <source>
        <dbReference type="ARBA" id="ARBA00022723"/>
    </source>
</evidence>
<dbReference type="PANTHER" id="PTHR12589:SF7">
    <property type="entry name" value="6-PYRUVOYL TETRAHYDROBIOPTERIN SYNTHASE"/>
    <property type="match status" value="1"/>
</dbReference>
<dbReference type="PANTHER" id="PTHR12589">
    <property type="entry name" value="PYRUVOYL TETRAHYDROBIOPTERIN SYNTHASE"/>
    <property type="match status" value="1"/>
</dbReference>
<dbReference type="Gene3D" id="3.30.479.10">
    <property type="entry name" value="6-pyruvoyl tetrahydropterin synthase/QueD"/>
    <property type="match status" value="1"/>
</dbReference>
<dbReference type="GO" id="GO:0046872">
    <property type="term" value="F:metal ion binding"/>
    <property type="evidence" value="ECO:0007669"/>
    <property type="project" value="UniProtKB-KW"/>
</dbReference>
<dbReference type="GO" id="GO:0016829">
    <property type="term" value="F:lyase activity"/>
    <property type="evidence" value="ECO:0007669"/>
    <property type="project" value="UniProtKB-KW"/>
</dbReference>
<evidence type="ECO:0000313" key="5">
    <source>
        <dbReference type="EMBL" id="KUG26756.1"/>
    </source>
</evidence>
<evidence type="ECO:0000256" key="1">
    <source>
        <dbReference type="ARBA" id="ARBA00001947"/>
    </source>
</evidence>
<protein>
    <submittedName>
        <fullName evidence="5">Queuosine biosynthesis qued, ptps-i</fullName>
    </submittedName>
</protein>
<evidence type="ECO:0000256" key="4">
    <source>
        <dbReference type="ARBA" id="ARBA00023239"/>
    </source>
</evidence>
<keyword evidence="3" id="KW-0862">Zinc</keyword>
<sequence length="137" mass="16219">MKISKEFKWEMGHRLPFHSGKCKNIHGHTYKMRVEIEGDLDENGMVIDYYDVSEIISPMVEELDHSFMVKETDKEIIDFLDKLNSKKVVVPFETTAENITLHLLEKIKERINSNRIKRIKVRVYETEKTYAEDEISL</sequence>
<gene>
    <name evidence="5" type="ORF">ASZ90_003400</name>
</gene>
<evidence type="ECO:0000256" key="3">
    <source>
        <dbReference type="ARBA" id="ARBA00022833"/>
    </source>
</evidence>
<dbReference type="EMBL" id="LNQE01000411">
    <property type="protein sequence ID" value="KUG26756.1"/>
    <property type="molecule type" value="Genomic_DNA"/>
</dbReference>
<comment type="cofactor">
    <cofactor evidence="1">
        <name>Zn(2+)</name>
        <dbReference type="ChEBI" id="CHEBI:29105"/>
    </cofactor>
</comment>
<dbReference type="InterPro" id="IPR007115">
    <property type="entry name" value="6-PTP_synth/QueD"/>
</dbReference>
<dbReference type="PIRSF" id="PIRSF006113">
    <property type="entry name" value="PTP_synth"/>
    <property type="match status" value="1"/>
</dbReference>
<dbReference type="Pfam" id="PF01242">
    <property type="entry name" value="PTPS"/>
    <property type="match status" value="1"/>
</dbReference>
<keyword evidence="2" id="KW-0479">Metal-binding</keyword>
<comment type="caution">
    <text evidence="5">The sequence shown here is derived from an EMBL/GenBank/DDBJ whole genome shotgun (WGS) entry which is preliminary data.</text>
</comment>
<dbReference type="NCBIfam" id="TIGR03367">
    <property type="entry name" value="queuosine_QueD"/>
    <property type="match status" value="1"/>
</dbReference>
<dbReference type="AlphaFoldDB" id="A0A0W8G0R5"/>
<accession>A0A0W8G0R5</accession>
<organism evidence="5">
    <name type="scientific">hydrocarbon metagenome</name>
    <dbReference type="NCBI Taxonomy" id="938273"/>
    <lineage>
        <taxon>unclassified sequences</taxon>
        <taxon>metagenomes</taxon>
        <taxon>ecological metagenomes</taxon>
    </lineage>
</organism>
<name>A0A0W8G0R5_9ZZZZ</name>
<proteinExistence type="predicted"/>
<dbReference type="SUPFAM" id="SSF55620">
    <property type="entry name" value="Tetrahydrobiopterin biosynthesis enzymes-like"/>
    <property type="match status" value="1"/>
</dbReference>
<reference evidence="5" key="1">
    <citation type="journal article" date="2015" name="Proc. Natl. Acad. Sci. U.S.A.">
        <title>Networks of energetic and metabolic interactions define dynamics in microbial communities.</title>
        <authorList>
            <person name="Embree M."/>
            <person name="Liu J.K."/>
            <person name="Al-Bassam M.M."/>
            <person name="Zengler K."/>
        </authorList>
    </citation>
    <scope>NUCLEOTIDE SEQUENCE</scope>
</reference>
<keyword evidence="4" id="KW-0456">Lyase</keyword>